<dbReference type="PANTHER" id="PTHR48475">
    <property type="entry name" value="RIBONUCLEASE H"/>
    <property type="match status" value="1"/>
</dbReference>
<dbReference type="Gene3D" id="3.30.420.10">
    <property type="entry name" value="Ribonuclease H-like superfamily/Ribonuclease H"/>
    <property type="match status" value="1"/>
</dbReference>
<name>A0AAE2BQQ3_9LAMI</name>
<reference evidence="1" key="1">
    <citation type="submission" date="2020-06" db="EMBL/GenBank/DDBJ databases">
        <authorList>
            <person name="Li T."/>
            <person name="Hu X."/>
            <person name="Zhang T."/>
            <person name="Song X."/>
            <person name="Zhang H."/>
            <person name="Dai N."/>
            <person name="Sheng W."/>
            <person name="Hou X."/>
            <person name="Wei L."/>
        </authorList>
    </citation>
    <scope>NUCLEOTIDE SEQUENCE</scope>
    <source>
        <strain evidence="1">K16</strain>
        <tissue evidence="1">Leaf</tissue>
    </source>
</reference>
<dbReference type="Proteomes" id="UP001289374">
    <property type="component" value="Unassembled WGS sequence"/>
</dbReference>
<accession>A0AAE2BQQ3</accession>
<reference evidence="1" key="2">
    <citation type="journal article" date="2024" name="Plant">
        <title>Genomic evolution and insights into agronomic trait innovations of Sesamum species.</title>
        <authorList>
            <person name="Miao H."/>
            <person name="Wang L."/>
            <person name="Qu L."/>
            <person name="Liu H."/>
            <person name="Sun Y."/>
            <person name="Le M."/>
            <person name="Wang Q."/>
            <person name="Wei S."/>
            <person name="Zheng Y."/>
            <person name="Lin W."/>
            <person name="Duan Y."/>
            <person name="Cao H."/>
            <person name="Xiong S."/>
            <person name="Wang X."/>
            <person name="Wei L."/>
            <person name="Li C."/>
            <person name="Ma Q."/>
            <person name="Ju M."/>
            <person name="Zhao R."/>
            <person name="Li G."/>
            <person name="Mu C."/>
            <person name="Tian Q."/>
            <person name="Mei H."/>
            <person name="Zhang T."/>
            <person name="Gao T."/>
            <person name="Zhang H."/>
        </authorList>
    </citation>
    <scope>NUCLEOTIDE SEQUENCE</scope>
    <source>
        <strain evidence="1">K16</strain>
    </source>
</reference>
<organism evidence="1 2">
    <name type="scientific">Sesamum angolense</name>
    <dbReference type="NCBI Taxonomy" id="2727404"/>
    <lineage>
        <taxon>Eukaryota</taxon>
        <taxon>Viridiplantae</taxon>
        <taxon>Streptophyta</taxon>
        <taxon>Embryophyta</taxon>
        <taxon>Tracheophyta</taxon>
        <taxon>Spermatophyta</taxon>
        <taxon>Magnoliopsida</taxon>
        <taxon>eudicotyledons</taxon>
        <taxon>Gunneridae</taxon>
        <taxon>Pentapetalae</taxon>
        <taxon>asterids</taxon>
        <taxon>lamiids</taxon>
        <taxon>Lamiales</taxon>
        <taxon>Pedaliaceae</taxon>
        <taxon>Sesamum</taxon>
    </lineage>
</organism>
<evidence type="ECO:0000313" key="1">
    <source>
        <dbReference type="EMBL" id="KAK4394296.1"/>
    </source>
</evidence>
<keyword evidence="2" id="KW-1185">Reference proteome</keyword>
<proteinExistence type="predicted"/>
<protein>
    <submittedName>
        <fullName evidence="1">Uncharacterized protein</fullName>
    </submittedName>
</protein>
<gene>
    <name evidence="1" type="ORF">Sango_1900400</name>
</gene>
<dbReference type="PANTHER" id="PTHR48475:SF1">
    <property type="entry name" value="RNASE H TYPE-1 DOMAIN-CONTAINING PROTEIN"/>
    <property type="match status" value="1"/>
</dbReference>
<dbReference type="GO" id="GO:0003676">
    <property type="term" value="F:nucleic acid binding"/>
    <property type="evidence" value="ECO:0007669"/>
    <property type="project" value="InterPro"/>
</dbReference>
<sequence>MVDNSKVEEYKNGVKTCVSNKDSHRYQIPSPTGKVEVTNRALVQGIKRSLERVGGNWIEKLTNILLAYRTTPEGFIGESYFTLVYGMEVIIPAELGVPSHRVLHFFEECNTGS</sequence>
<dbReference type="AlphaFoldDB" id="A0AAE2BQQ3"/>
<comment type="caution">
    <text evidence="1">The sequence shown here is derived from an EMBL/GenBank/DDBJ whole genome shotgun (WGS) entry which is preliminary data.</text>
</comment>
<dbReference type="EMBL" id="JACGWL010000010">
    <property type="protein sequence ID" value="KAK4394296.1"/>
    <property type="molecule type" value="Genomic_DNA"/>
</dbReference>
<evidence type="ECO:0000313" key="2">
    <source>
        <dbReference type="Proteomes" id="UP001289374"/>
    </source>
</evidence>
<dbReference type="InterPro" id="IPR036397">
    <property type="entry name" value="RNaseH_sf"/>
</dbReference>